<reference evidence="2" key="1">
    <citation type="journal article" date="2016" name="Genome Biol. Evol.">
        <title>Comparative 'omics' of the Fusarium fujikuroi species complex highlights differences in genetic potential and metabolite synthesis.</title>
        <authorList>
            <person name="Niehaus E.-M."/>
            <person name="Muensterkoetter M."/>
            <person name="Proctor R.H."/>
            <person name="Brown D.W."/>
            <person name="Sharon A."/>
            <person name="Idan Y."/>
            <person name="Oren-Young L."/>
            <person name="Sieber C.M."/>
            <person name="Novak O."/>
            <person name="Pencik A."/>
            <person name="Tarkowska D."/>
            <person name="Hromadova K."/>
            <person name="Freeman S."/>
            <person name="Maymon M."/>
            <person name="Elazar M."/>
            <person name="Youssef S.A."/>
            <person name="El-Shabrawy E.S.M."/>
            <person name="Shalaby A.B.A."/>
            <person name="Houterman P."/>
            <person name="Brock N.L."/>
            <person name="Burkhardt I."/>
            <person name="Tsavkelova E.A."/>
            <person name="Dickschat J.S."/>
            <person name="Galuszka P."/>
            <person name="Gueldener U."/>
            <person name="Tudzynski B."/>
        </authorList>
    </citation>
    <scope>NUCLEOTIDE SEQUENCE [LARGE SCALE GENOMIC DNA]</scope>
    <source>
        <strain evidence="2">MRC7560</strain>
    </source>
</reference>
<dbReference type="GeneID" id="65088212"/>
<accession>A0A1L7T772</accession>
<sequence length="318" mass="37521">MARHTRRRDPSQHRKFSSFGHTHKLATSIMFSVLPNTEQVILATMGSDIHKLIGPKIVSFFPERASRSEDDYRSIEAMIYMGGSHMPRPGQYQVFERLHRTRFQDRNHRSRRMSVTKDTFLTHNMVIPKPVPSQFGYPHGYDLISLDLHLVASTFDYEDAIPHIQLTDYAWRPLSLKTFPHLEEFTMMCLRPTSCSGQSHLPFLNSSTDGRCEYYGFRYHQDTRRVEYTRLIWSDVAELASAGEDLTNGLFPYTIVRLWIVGQRRGRYRMPRELEWTHLDQVYPKSSERYLSRIRDLWVLTRMRLENPIRDETCQMVV</sequence>
<dbReference type="Proteomes" id="UP000184255">
    <property type="component" value="Unassembled WGS sequence"/>
</dbReference>
<dbReference type="EMBL" id="FCQH01000004">
    <property type="protein sequence ID" value="CVK90666.1"/>
    <property type="molecule type" value="Genomic_DNA"/>
</dbReference>
<dbReference type="RefSeq" id="XP_041680472.1">
    <property type="nucleotide sequence ID" value="XM_041829739.1"/>
</dbReference>
<organism evidence="1 2">
    <name type="scientific">Fusarium mangiferae</name>
    <name type="common">Mango malformation disease fungus</name>
    <dbReference type="NCBI Taxonomy" id="192010"/>
    <lineage>
        <taxon>Eukaryota</taxon>
        <taxon>Fungi</taxon>
        <taxon>Dikarya</taxon>
        <taxon>Ascomycota</taxon>
        <taxon>Pezizomycotina</taxon>
        <taxon>Sordariomycetes</taxon>
        <taxon>Hypocreomycetidae</taxon>
        <taxon>Hypocreales</taxon>
        <taxon>Nectriaceae</taxon>
        <taxon>Fusarium</taxon>
        <taxon>Fusarium fujikuroi species complex</taxon>
    </lineage>
</organism>
<evidence type="ECO:0000313" key="1">
    <source>
        <dbReference type="EMBL" id="CVK90666.1"/>
    </source>
</evidence>
<protein>
    <submittedName>
        <fullName evidence="1">Uncharacterized protein</fullName>
    </submittedName>
</protein>
<keyword evidence="2" id="KW-1185">Reference proteome</keyword>
<evidence type="ECO:0000313" key="2">
    <source>
        <dbReference type="Proteomes" id="UP000184255"/>
    </source>
</evidence>
<proteinExistence type="predicted"/>
<gene>
    <name evidence="1" type="ORF">FMAN_08953</name>
</gene>
<name>A0A1L7T772_FUSMA</name>
<dbReference type="VEuPathDB" id="FungiDB:FMAN_08953"/>
<comment type="caution">
    <text evidence="1">The sequence shown here is derived from an EMBL/GenBank/DDBJ whole genome shotgun (WGS) entry which is preliminary data.</text>
</comment>
<dbReference type="AlphaFoldDB" id="A0A1L7T772"/>